<keyword evidence="15" id="KW-1185">Reference proteome</keyword>
<evidence type="ECO:0000256" key="3">
    <source>
        <dbReference type="ARBA" id="ARBA00006576"/>
    </source>
</evidence>
<organism evidence="14 15">
    <name type="scientific">Roseateles aquae</name>
    <dbReference type="NCBI Taxonomy" id="3077235"/>
    <lineage>
        <taxon>Bacteria</taxon>
        <taxon>Pseudomonadati</taxon>
        <taxon>Pseudomonadota</taxon>
        <taxon>Betaproteobacteria</taxon>
        <taxon>Burkholderiales</taxon>
        <taxon>Sphaerotilaceae</taxon>
        <taxon>Roseateles</taxon>
    </lineage>
</organism>
<evidence type="ECO:0000313" key="14">
    <source>
        <dbReference type="EMBL" id="MDT8998974.1"/>
    </source>
</evidence>
<dbReference type="SUPFAM" id="SSF53927">
    <property type="entry name" value="Cytidine deaminase-like"/>
    <property type="match status" value="1"/>
</dbReference>
<dbReference type="InterPro" id="IPR002125">
    <property type="entry name" value="CMP_dCMP_dom"/>
</dbReference>
<evidence type="ECO:0000256" key="12">
    <source>
        <dbReference type="RuleBase" id="RU364006"/>
    </source>
</evidence>
<dbReference type="Gene3D" id="3.40.140.10">
    <property type="entry name" value="Cytidine Deaminase, domain 2"/>
    <property type="match status" value="1"/>
</dbReference>
<evidence type="ECO:0000259" key="13">
    <source>
        <dbReference type="PROSITE" id="PS51747"/>
    </source>
</evidence>
<dbReference type="NCBIfam" id="NF004064">
    <property type="entry name" value="PRK05578.1"/>
    <property type="match status" value="1"/>
</dbReference>
<evidence type="ECO:0000256" key="1">
    <source>
        <dbReference type="ARBA" id="ARBA00001947"/>
    </source>
</evidence>
<dbReference type="InterPro" id="IPR050202">
    <property type="entry name" value="Cyt/Deoxycyt_deaminase"/>
</dbReference>
<dbReference type="InterPro" id="IPR016192">
    <property type="entry name" value="APOBEC/CMP_deaminase_Zn-bd"/>
</dbReference>
<evidence type="ECO:0000256" key="4">
    <source>
        <dbReference type="ARBA" id="ARBA00012783"/>
    </source>
</evidence>
<sequence>MASISTELLQQLLAASLGARAHSHSPYSGYAVGAAVLDEQGRIHAGANIENAAYPQGWCAEATALSAMVMAGGRQARAVLVTGPGPEIITPCGGCRQKLREFAGGDLLIIAGDPGGIRQQWTLADLLPFSFGPDHLKF</sequence>
<gene>
    <name evidence="14" type="primary">cdd</name>
    <name evidence="14" type="ORF">RQP53_06800</name>
</gene>
<keyword evidence="7 12" id="KW-0378">Hydrolase</keyword>
<dbReference type="EC" id="3.5.4.5" evidence="4 12"/>
<proteinExistence type="inferred from homology"/>
<keyword evidence="8 12" id="KW-0862">Zinc</keyword>
<evidence type="ECO:0000256" key="8">
    <source>
        <dbReference type="ARBA" id="ARBA00022833"/>
    </source>
</evidence>
<dbReference type="Pfam" id="PF00383">
    <property type="entry name" value="dCMP_cyt_deam_1"/>
    <property type="match status" value="1"/>
</dbReference>
<comment type="catalytic activity">
    <reaction evidence="10 12">
        <text>2'-deoxycytidine + H2O + H(+) = 2'-deoxyuridine + NH4(+)</text>
        <dbReference type="Rhea" id="RHEA:13433"/>
        <dbReference type="ChEBI" id="CHEBI:15377"/>
        <dbReference type="ChEBI" id="CHEBI:15378"/>
        <dbReference type="ChEBI" id="CHEBI:15698"/>
        <dbReference type="ChEBI" id="CHEBI:16450"/>
        <dbReference type="ChEBI" id="CHEBI:28938"/>
        <dbReference type="EC" id="3.5.4.5"/>
    </reaction>
</comment>
<keyword evidence="6 12" id="KW-0479">Metal-binding</keyword>
<comment type="similarity">
    <text evidence="3 12">Belongs to the cytidine and deoxycytidylate deaminase family.</text>
</comment>
<evidence type="ECO:0000256" key="9">
    <source>
        <dbReference type="ARBA" id="ARBA00032005"/>
    </source>
</evidence>
<comment type="cofactor">
    <cofactor evidence="1 12">
        <name>Zn(2+)</name>
        <dbReference type="ChEBI" id="CHEBI:29105"/>
    </cofactor>
</comment>
<dbReference type="InterPro" id="IPR006262">
    <property type="entry name" value="Cyt_deam_tetra"/>
</dbReference>
<dbReference type="RefSeq" id="WP_315649467.1">
    <property type="nucleotide sequence ID" value="NZ_JAVXZY010000002.1"/>
</dbReference>
<comment type="catalytic activity">
    <reaction evidence="11 12">
        <text>cytidine + H2O + H(+) = uridine + NH4(+)</text>
        <dbReference type="Rhea" id="RHEA:16069"/>
        <dbReference type="ChEBI" id="CHEBI:15377"/>
        <dbReference type="ChEBI" id="CHEBI:15378"/>
        <dbReference type="ChEBI" id="CHEBI:16704"/>
        <dbReference type="ChEBI" id="CHEBI:17562"/>
        <dbReference type="ChEBI" id="CHEBI:28938"/>
        <dbReference type="EC" id="3.5.4.5"/>
    </reaction>
</comment>
<dbReference type="GO" id="GO:0004126">
    <property type="term" value="F:cytidine deaminase activity"/>
    <property type="evidence" value="ECO:0007669"/>
    <property type="project" value="UniProtKB-EC"/>
</dbReference>
<reference evidence="14" key="1">
    <citation type="submission" date="2023-09" db="EMBL/GenBank/DDBJ databases">
        <title>Paucibacter sp. APW11 Genome sequencing and assembly.</title>
        <authorList>
            <person name="Kim I."/>
        </authorList>
    </citation>
    <scope>NUCLEOTIDE SEQUENCE</scope>
    <source>
        <strain evidence="14">APW11</strain>
    </source>
</reference>
<accession>A0ABU3P8S4</accession>
<dbReference type="PROSITE" id="PS51747">
    <property type="entry name" value="CYT_DCMP_DEAMINASES_2"/>
    <property type="match status" value="1"/>
</dbReference>
<dbReference type="PANTHER" id="PTHR11644">
    <property type="entry name" value="CYTIDINE DEAMINASE"/>
    <property type="match status" value="1"/>
</dbReference>
<evidence type="ECO:0000256" key="2">
    <source>
        <dbReference type="ARBA" id="ARBA00003949"/>
    </source>
</evidence>
<comment type="caution">
    <text evidence="14">The sequence shown here is derived from an EMBL/GenBank/DDBJ whole genome shotgun (WGS) entry which is preliminary data.</text>
</comment>
<dbReference type="Proteomes" id="UP001246372">
    <property type="component" value="Unassembled WGS sequence"/>
</dbReference>
<dbReference type="EMBL" id="JAVXZY010000002">
    <property type="protein sequence ID" value="MDT8998974.1"/>
    <property type="molecule type" value="Genomic_DNA"/>
</dbReference>
<evidence type="ECO:0000256" key="11">
    <source>
        <dbReference type="ARBA" id="ARBA00049558"/>
    </source>
</evidence>
<evidence type="ECO:0000256" key="10">
    <source>
        <dbReference type="ARBA" id="ARBA00049252"/>
    </source>
</evidence>
<feature type="domain" description="CMP/dCMP-type deaminase" evidence="13">
    <location>
        <begin position="7"/>
        <end position="134"/>
    </location>
</feature>
<name>A0ABU3P8S4_9BURK</name>
<dbReference type="InterPro" id="IPR016193">
    <property type="entry name" value="Cytidine_deaminase-like"/>
</dbReference>
<protein>
    <recommendedName>
        <fullName evidence="5 12">Cytidine deaminase</fullName>
        <ecNumber evidence="4 12">3.5.4.5</ecNumber>
    </recommendedName>
    <alternativeName>
        <fullName evidence="9 12">Cytidine aminohydrolase</fullName>
    </alternativeName>
</protein>
<dbReference type="NCBIfam" id="TIGR01354">
    <property type="entry name" value="cyt_deam_tetra"/>
    <property type="match status" value="1"/>
</dbReference>
<evidence type="ECO:0000256" key="6">
    <source>
        <dbReference type="ARBA" id="ARBA00022723"/>
    </source>
</evidence>
<dbReference type="PROSITE" id="PS00903">
    <property type="entry name" value="CYT_DCMP_DEAMINASES_1"/>
    <property type="match status" value="1"/>
</dbReference>
<evidence type="ECO:0000313" key="15">
    <source>
        <dbReference type="Proteomes" id="UP001246372"/>
    </source>
</evidence>
<dbReference type="PANTHER" id="PTHR11644:SF2">
    <property type="entry name" value="CYTIDINE DEAMINASE"/>
    <property type="match status" value="1"/>
</dbReference>
<evidence type="ECO:0000256" key="5">
    <source>
        <dbReference type="ARBA" id="ARBA00018266"/>
    </source>
</evidence>
<evidence type="ECO:0000256" key="7">
    <source>
        <dbReference type="ARBA" id="ARBA00022801"/>
    </source>
</evidence>
<comment type="function">
    <text evidence="2 12">This enzyme scavenges exogenous and endogenous cytidine and 2'-deoxycytidine for UMP synthesis.</text>
</comment>
<dbReference type="CDD" id="cd01283">
    <property type="entry name" value="cytidine_deaminase"/>
    <property type="match status" value="1"/>
</dbReference>